<evidence type="ECO:0000313" key="11">
    <source>
        <dbReference type="EMBL" id="MBB4034165.1"/>
    </source>
</evidence>
<feature type="signal peptide" evidence="9">
    <location>
        <begin position="1"/>
        <end position="19"/>
    </location>
</feature>
<dbReference type="InterPro" id="IPR057739">
    <property type="entry name" value="Glyco_hydro_29_N"/>
</dbReference>
<keyword evidence="5 11" id="KW-0378">Hydrolase</keyword>
<dbReference type="GO" id="GO:0006004">
    <property type="term" value="P:fucose metabolic process"/>
    <property type="evidence" value="ECO:0007669"/>
    <property type="project" value="InterPro"/>
</dbReference>
<dbReference type="Pfam" id="PF01120">
    <property type="entry name" value="Alpha_L_fucos"/>
    <property type="match status" value="1"/>
</dbReference>
<feature type="site" description="May be important for catalysis" evidence="7">
    <location>
        <position position="286"/>
    </location>
</feature>
<dbReference type="PIRSF" id="PIRSF001092">
    <property type="entry name" value="Alpha-L-fucosidase"/>
    <property type="match status" value="1"/>
</dbReference>
<organism evidence="11 12">
    <name type="scientific">Dysgonomonas hofstadii</name>
    <dbReference type="NCBI Taxonomy" id="637886"/>
    <lineage>
        <taxon>Bacteria</taxon>
        <taxon>Pseudomonadati</taxon>
        <taxon>Bacteroidota</taxon>
        <taxon>Bacteroidia</taxon>
        <taxon>Bacteroidales</taxon>
        <taxon>Dysgonomonadaceae</taxon>
        <taxon>Dysgonomonas</taxon>
    </lineage>
</organism>
<evidence type="ECO:0000313" key="12">
    <source>
        <dbReference type="Proteomes" id="UP000555103"/>
    </source>
</evidence>
<feature type="domain" description="Glycoside hydrolase family 29 N-terminal" evidence="10">
    <location>
        <begin position="27"/>
        <end position="352"/>
    </location>
</feature>
<evidence type="ECO:0000256" key="1">
    <source>
        <dbReference type="ARBA" id="ARBA00004071"/>
    </source>
</evidence>
<evidence type="ECO:0000259" key="10">
    <source>
        <dbReference type="Pfam" id="PF01120"/>
    </source>
</evidence>
<comment type="similarity">
    <text evidence="2">Belongs to the glycosyl hydrolase 29 family.</text>
</comment>
<evidence type="ECO:0000256" key="3">
    <source>
        <dbReference type="ARBA" id="ARBA00012662"/>
    </source>
</evidence>
<dbReference type="EMBL" id="JACIEP010000001">
    <property type="protein sequence ID" value="MBB4034165.1"/>
    <property type="molecule type" value="Genomic_DNA"/>
</dbReference>
<dbReference type="PANTHER" id="PTHR10030:SF37">
    <property type="entry name" value="ALPHA-L-FUCOSIDASE-RELATED"/>
    <property type="match status" value="1"/>
</dbReference>
<evidence type="ECO:0000256" key="8">
    <source>
        <dbReference type="SAM" id="MobiDB-lite"/>
    </source>
</evidence>
<dbReference type="PRINTS" id="PR00741">
    <property type="entry name" value="GLHYDRLASE29"/>
</dbReference>
<dbReference type="Gene3D" id="3.20.20.80">
    <property type="entry name" value="Glycosidases"/>
    <property type="match status" value="1"/>
</dbReference>
<dbReference type="SMART" id="SM00812">
    <property type="entry name" value="Alpha_L_fucos"/>
    <property type="match status" value="1"/>
</dbReference>
<feature type="region of interest" description="Disordered" evidence="8">
    <location>
        <begin position="166"/>
        <end position="188"/>
    </location>
</feature>
<dbReference type="InterPro" id="IPR000933">
    <property type="entry name" value="Glyco_hydro_29"/>
</dbReference>
<protein>
    <recommendedName>
        <fullName evidence="3">alpha-L-fucosidase</fullName>
        <ecNumber evidence="3">3.2.1.51</ecNumber>
    </recommendedName>
</protein>
<accession>A0A840CMC7</accession>
<comment type="caution">
    <text evidence="11">The sequence shown here is derived from an EMBL/GenBank/DDBJ whole genome shotgun (WGS) entry which is preliminary data.</text>
</comment>
<comment type="function">
    <text evidence="1">Alpha-L-fucosidase is responsible for hydrolyzing the alpha-1,6-linked fucose joined to the reducing-end N-acetylglucosamine of the carbohydrate moieties of glycoproteins.</text>
</comment>
<gene>
    <name evidence="11" type="ORF">GGR21_000050</name>
</gene>
<dbReference type="AlphaFoldDB" id="A0A840CMC7"/>
<dbReference type="GO" id="GO:0004560">
    <property type="term" value="F:alpha-L-fucosidase activity"/>
    <property type="evidence" value="ECO:0007669"/>
    <property type="project" value="UniProtKB-EC"/>
</dbReference>
<dbReference type="SUPFAM" id="SSF51445">
    <property type="entry name" value="(Trans)glycosidases"/>
    <property type="match status" value="1"/>
</dbReference>
<proteinExistence type="inferred from homology"/>
<keyword evidence="4 9" id="KW-0732">Signal</keyword>
<dbReference type="Proteomes" id="UP000555103">
    <property type="component" value="Unassembled WGS sequence"/>
</dbReference>
<dbReference type="GO" id="GO:0005764">
    <property type="term" value="C:lysosome"/>
    <property type="evidence" value="ECO:0007669"/>
    <property type="project" value="TreeGrafter"/>
</dbReference>
<dbReference type="RefSeq" id="WP_183305137.1">
    <property type="nucleotide sequence ID" value="NZ_JACIEP010000001.1"/>
</dbReference>
<dbReference type="GO" id="GO:0016139">
    <property type="term" value="P:glycoside catabolic process"/>
    <property type="evidence" value="ECO:0007669"/>
    <property type="project" value="TreeGrafter"/>
</dbReference>
<dbReference type="EC" id="3.2.1.51" evidence="3"/>
<sequence length="458" mass="54198">MKNIIITLILLLLSNGMYPQETPSWAKETKEQKEKRMEWWTHDRFGMFIHWGIYSLPARHEWIQLYERITPADYRKYFDHFDPDLYNPKEWAKKAKKAGMKYVVITTKHHDGFCLWDTKYTDYKVTNTPYGKDLIAPLVEAIRAEGLRVGFYYSLIDWHHPHFPFDHSHPPTPRDSEERKKENTKRDAKKYQQYMKDQLRELLTNFGRIDELFMDFSYPGENGKGHKEWDSEGLLKIVRELQPHILVDNRMDLNHTDWGWDFVTPEQFMPQEWPTVQGERVPWETCQTFSGAWGYHRDEYSWKSIHQLVVMLIETVSKGGNLLLNVGPTARGVFDERADERLDGIGNWMKYHSRSVYGCTQAPEDFKAPQNCLVTYNPSKKRIYIHVLEWPFKSLHLPGYKGKFKYAQLLNDASEIKFRTQTEEGSHTTETSRENDLILSLPVERPNVEVPVIELFLE</sequence>
<feature type="chain" id="PRO_5033003828" description="alpha-L-fucosidase" evidence="9">
    <location>
        <begin position="20"/>
        <end position="458"/>
    </location>
</feature>
<evidence type="ECO:0000256" key="2">
    <source>
        <dbReference type="ARBA" id="ARBA00007951"/>
    </source>
</evidence>
<keyword evidence="12" id="KW-1185">Reference proteome</keyword>
<evidence type="ECO:0000256" key="5">
    <source>
        <dbReference type="ARBA" id="ARBA00022801"/>
    </source>
</evidence>
<reference evidence="11 12" key="1">
    <citation type="submission" date="2020-08" db="EMBL/GenBank/DDBJ databases">
        <title>Genomic Encyclopedia of Type Strains, Phase IV (KMG-IV): sequencing the most valuable type-strain genomes for metagenomic binning, comparative biology and taxonomic classification.</title>
        <authorList>
            <person name="Goeker M."/>
        </authorList>
    </citation>
    <scope>NUCLEOTIDE SEQUENCE [LARGE SCALE GENOMIC DNA]</scope>
    <source>
        <strain evidence="11 12">DSM 104969</strain>
    </source>
</reference>
<keyword evidence="6 11" id="KW-0326">Glycosidase</keyword>
<evidence type="ECO:0000256" key="6">
    <source>
        <dbReference type="ARBA" id="ARBA00023295"/>
    </source>
</evidence>
<dbReference type="InterPro" id="IPR016286">
    <property type="entry name" value="FUC_metazoa-typ"/>
</dbReference>
<evidence type="ECO:0000256" key="9">
    <source>
        <dbReference type="SAM" id="SignalP"/>
    </source>
</evidence>
<dbReference type="InterPro" id="IPR017853">
    <property type="entry name" value="GH"/>
</dbReference>
<dbReference type="PANTHER" id="PTHR10030">
    <property type="entry name" value="ALPHA-L-FUCOSIDASE"/>
    <property type="match status" value="1"/>
</dbReference>
<name>A0A840CMC7_9BACT</name>
<evidence type="ECO:0000256" key="7">
    <source>
        <dbReference type="PIRSR" id="PIRSR001092-1"/>
    </source>
</evidence>
<evidence type="ECO:0000256" key="4">
    <source>
        <dbReference type="ARBA" id="ARBA00022729"/>
    </source>
</evidence>